<keyword evidence="2" id="KW-1185">Reference proteome</keyword>
<gene>
    <name evidence="1" type="ORF">HOLleu_40781</name>
</gene>
<sequence length="92" mass="10639">MQSKQQPISETVVLIIMSNRPPYFMLTGRQPDLSKMEIFGTECYAYKHDPKKIDSRCEKGIFVGYDKNIPANLVVYHASKGKVLKYRFAEIH</sequence>
<dbReference type="Proteomes" id="UP001152320">
    <property type="component" value="Chromosome 22"/>
</dbReference>
<evidence type="ECO:0000313" key="1">
    <source>
        <dbReference type="EMBL" id="KAJ8021027.1"/>
    </source>
</evidence>
<protein>
    <submittedName>
        <fullName evidence="1">Uncharacterized protein</fullName>
    </submittedName>
</protein>
<dbReference type="AlphaFoldDB" id="A0A9Q0YIQ7"/>
<reference evidence="1" key="1">
    <citation type="submission" date="2021-10" db="EMBL/GenBank/DDBJ databases">
        <title>Tropical sea cucumber genome reveals ecological adaptation and Cuvierian tubules defense mechanism.</title>
        <authorList>
            <person name="Chen T."/>
        </authorList>
    </citation>
    <scope>NUCLEOTIDE SEQUENCE</scope>
    <source>
        <strain evidence="1">Nanhai2018</strain>
        <tissue evidence="1">Muscle</tissue>
    </source>
</reference>
<dbReference type="OrthoDB" id="8069526at2759"/>
<proteinExistence type="predicted"/>
<comment type="caution">
    <text evidence="1">The sequence shown here is derived from an EMBL/GenBank/DDBJ whole genome shotgun (WGS) entry which is preliminary data.</text>
</comment>
<organism evidence="1 2">
    <name type="scientific">Holothuria leucospilota</name>
    <name type="common">Black long sea cucumber</name>
    <name type="synonym">Mertensiothuria leucospilota</name>
    <dbReference type="NCBI Taxonomy" id="206669"/>
    <lineage>
        <taxon>Eukaryota</taxon>
        <taxon>Metazoa</taxon>
        <taxon>Echinodermata</taxon>
        <taxon>Eleutherozoa</taxon>
        <taxon>Echinozoa</taxon>
        <taxon>Holothuroidea</taxon>
        <taxon>Aspidochirotacea</taxon>
        <taxon>Aspidochirotida</taxon>
        <taxon>Holothuriidae</taxon>
        <taxon>Holothuria</taxon>
    </lineage>
</organism>
<accession>A0A9Q0YIQ7</accession>
<dbReference type="EMBL" id="JAIZAY010000022">
    <property type="protein sequence ID" value="KAJ8021027.1"/>
    <property type="molecule type" value="Genomic_DNA"/>
</dbReference>
<name>A0A9Q0YIQ7_HOLLE</name>
<evidence type="ECO:0000313" key="2">
    <source>
        <dbReference type="Proteomes" id="UP001152320"/>
    </source>
</evidence>